<dbReference type="InterPro" id="IPR033738">
    <property type="entry name" value="AsnB_N"/>
</dbReference>
<dbReference type="SUPFAM" id="SSF52402">
    <property type="entry name" value="Adenine nucleotide alpha hydrolases-like"/>
    <property type="match status" value="1"/>
</dbReference>
<comment type="catalytic activity">
    <reaction evidence="7">
        <text>L-aspartate + L-glutamine + ATP + H2O = L-asparagine + L-glutamate + AMP + diphosphate + H(+)</text>
        <dbReference type="Rhea" id="RHEA:12228"/>
        <dbReference type="ChEBI" id="CHEBI:15377"/>
        <dbReference type="ChEBI" id="CHEBI:15378"/>
        <dbReference type="ChEBI" id="CHEBI:29985"/>
        <dbReference type="ChEBI" id="CHEBI:29991"/>
        <dbReference type="ChEBI" id="CHEBI:30616"/>
        <dbReference type="ChEBI" id="CHEBI:33019"/>
        <dbReference type="ChEBI" id="CHEBI:58048"/>
        <dbReference type="ChEBI" id="CHEBI:58359"/>
        <dbReference type="ChEBI" id="CHEBI:456215"/>
        <dbReference type="EC" id="6.3.5.4"/>
    </reaction>
</comment>
<dbReference type="InterPro" id="IPR001962">
    <property type="entry name" value="Asn_synthase"/>
</dbReference>
<evidence type="ECO:0000259" key="11">
    <source>
        <dbReference type="PROSITE" id="PS51278"/>
    </source>
</evidence>
<dbReference type="Proteomes" id="UP000198870">
    <property type="component" value="Unassembled WGS sequence"/>
</dbReference>
<keyword evidence="8" id="KW-0061">Asparagine biosynthesis</keyword>
<dbReference type="RefSeq" id="WP_092208690.1">
    <property type="nucleotide sequence ID" value="NZ_FMUX01000002.1"/>
</dbReference>
<evidence type="ECO:0000256" key="9">
    <source>
        <dbReference type="PIRSR" id="PIRSR001589-2"/>
    </source>
</evidence>
<proteinExistence type="inferred from homology"/>
<evidence type="ECO:0000256" key="7">
    <source>
        <dbReference type="ARBA" id="ARBA00048741"/>
    </source>
</evidence>
<name>A0A1G5BYS5_9BACT</name>
<evidence type="ECO:0000256" key="10">
    <source>
        <dbReference type="PIRSR" id="PIRSR001589-3"/>
    </source>
</evidence>
<evidence type="ECO:0000256" key="4">
    <source>
        <dbReference type="ARBA" id="ARBA00022741"/>
    </source>
</evidence>
<dbReference type="OrthoDB" id="9763290at2"/>
<dbReference type="NCBIfam" id="TIGR01536">
    <property type="entry name" value="asn_synth_AEB"/>
    <property type="match status" value="1"/>
</dbReference>
<organism evidence="12 13">
    <name type="scientific">Desulfoluna spongiiphila</name>
    <dbReference type="NCBI Taxonomy" id="419481"/>
    <lineage>
        <taxon>Bacteria</taxon>
        <taxon>Pseudomonadati</taxon>
        <taxon>Thermodesulfobacteriota</taxon>
        <taxon>Desulfobacteria</taxon>
        <taxon>Desulfobacterales</taxon>
        <taxon>Desulfolunaceae</taxon>
        <taxon>Desulfoluna</taxon>
    </lineage>
</organism>
<dbReference type="PIRSF" id="PIRSF001589">
    <property type="entry name" value="Asn_synthetase_glu-h"/>
    <property type="match status" value="1"/>
</dbReference>
<dbReference type="AlphaFoldDB" id="A0A1G5BYS5"/>
<dbReference type="CDD" id="cd00712">
    <property type="entry name" value="AsnB"/>
    <property type="match status" value="1"/>
</dbReference>
<dbReference type="Gene3D" id="3.60.20.10">
    <property type="entry name" value="Glutamine Phosphoribosylpyrophosphate, subunit 1, domain 1"/>
    <property type="match status" value="1"/>
</dbReference>
<dbReference type="InterPro" id="IPR017932">
    <property type="entry name" value="GATase_2_dom"/>
</dbReference>
<dbReference type="PANTHER" id="PTHR43284:SF1">
    <property type="entry name" value="ASPARAGINE SYNTHETASE"/>
    <property type="match status" value="1"/>
</dbReference>
<evidence type="ECO:0000313" key="12">
    <source>
        <dbReference type="EMBL" id="SCX95345.1"/>
    </source>
</evidence>
<gene>
    <name evidence="12" type="ORF">SAMN05216233_102272</name>
</gene>
<feature type="domain" description="Glutamine amidotransferase type-2" evidence="11">
    <location>
        <begin position="2"/>
        <end position="228"/>
    </location>
</feature>
<protein>
    <recommendedName>
        <fullName evidence="3">asparagine synthase (glutamine-hydrolyzing)</fullName>
        <ecNumber evidence="3">6.3.5.4</ecNumber>
    </recommendedName>
</protein>
<keyword evidence="4 9" id="KW-0547">Nucleotide-binding</keyword>
<dbReference type="GO" id="GO:0005829">
    <property type="term" value="C:cytosol"/>
    <property type="evidence" value="ECO:0007669"/>
    <property type="project" value="TreeGrafter"/>
</dbReference>
<dbReference type="EC" id="6.3.5.4" evidence="3"/>
<evidence type="ECO:0000256" key="5">
    <source>
        <dbReference type="ARBA" id="ARBA00022840"/>
    </source>
</evidence>
<dbReference type="Pfam" id="PF00733">
    <property type="entry name" value="Asn_synthase"/>
    <property type="match status" value="1"/>
</dbReference>
<dbReference type="InterPro" id="IPR029055">
    <property type="entry name" value="Ntn_hydrolases_N"/>
</dbReference>
<keyword evidence="5 9" id="KW-0067">ATP-binding</keyword>
<dbReference type="Gene3D" id="3.40.50.620">
    <property type="entry name" value="HUPs"/>
    <property type="match status" value="2"/>
</dbReference>
<evidence type="ECO:0000313" key="13">
    <source>
        <dbReference type="Proteomes" id="UP000198870"/>
    </source>
</evidence>
<evidence type="ECO:0000256" key="8">
    <source>
        <dbReference type="PIRSR" id="PIRSR001589-1"/>
    </source>
</evidence>
<keyword evidence="6 8" id="KW-0315">Glutamine amidotransferase</keyword>
<feature type="binding site" evidence="9">
    <location>
        <position position="303"/>
    </location>
    <ligand>
        <name>ATP</name>
        <dbReference type="ChEBI" id="CHEBI:30616"/>
    </ligand>
</feature>
<dbReference type="SUPFAM" id="SSF56235">
    <property type="entry name" value="N-terminal nucleophile aminohydrolases (Ntn hydrolases)"/>
    <property type="match status" value="1"/>
</dbReference>
<feature type="active site" description="For GATase activity" evidence="8">
    <location>
        <position position="2"/>
    </location>
</feature>
<dbReference type="PANTHER" id="PTHR43284">
    <property type="entry name" value="ASPARAGINE SYNTHETASE (GLUTAMINE-HYDROLYZING)"/>
    <property type="match status" value="1"/>
</dbReference>
<accession>A0A1G5BYS5</accession>
<dbReference type="CDD" id="cd01991">
    <property type="entry name" value="Asn_synthase_B_C"/>
    <property type="match status" value="1"/>
</dbReference>
<reference evidence="12 13" key="1">
    <citation type="submission" date="2016-10" db="EMBL/GenBank/DDBJ databases">
        <authorList>
            <person name="de Groot N.N."/>
        </authorList>
    </citation>
    <scope>NUCLEOTIDE SEQUENCE [LARGE SCALE GENOMIC DNA]</scope>
    <source>
        <strain evidence="12 13">AA1</strain>
    </source>
</reference>
<evidence type="ECO:0000256" key="3">
    <source>
        <dbReference type="ARBA" id="ARBA00012737"/>
    </source>
</evidence>
<evidence type="ECO:0000256" key="2">
    <source>
        <dbReference type="ARBA" id="ARBA00005752"/>
    </source>
</evidence>
<sequence>MCGIAGIINTDRAPVSPDILKKMADVLKHRGPDDEGFFMNRPEAEPRPKWKHVPGQGHVGLAHRRLSIIALDSGHQPIPNEDRSVWVTYNGEIYNYASIKTELTGKGHRFATDSDTEVIVHAYEEWGDACVQKFRGMFAFVLWDQRRDRIFAARDRVGIKPLYYFFETGRFVFGSEIKAILEHPDVPRKVRSESVCDYFHLMYVPGPESIFDGIHKLLPGHTLSIEDGVMRTDEYWDISFAQTLDLTEDEWCRRVRHKLEEAIDLRMLSDVPLGAFLSGGVDSGAVVALMAGLSEAPVKTASIGFADETFNELPYARRIAEQYNTHHHEKTVDADSLAILDKLVWHFDEPFADSSAIPTYYVSQIAREKVTVSLSGDGGDENFAGYRRHLFDFAENRLRAVFPEWFRKTVISGLADICPKADRLPRFLRAKTLLTNLSREPVQGYYNSMAWFQGAPDLFSPEMKKELNGYSPVCHYERYFRKSDASCPLSRVQYTDMKTYLVDDILTKVDRASMANSLEVRVPVLDHEFMELVAAMPSNLKLKKREGKYIFKKSLAGHLPHDCMYREKKGFSIPLSSWVKNDLKPVFEDTVLSKNSFCSNYLNEKAVERLWDQHQKGQRDFAFEIWAILIFELWGRRWLS</sequence>
<dbReference type="GO" id="GO:0004066">
    <property type="term" value="F:asparagine synthase (glutamine-hydrolyzing) activity"/>
    <property type="evidence" value="ECO:0007669"/>
    <property type="project" value="UniProtKB-EC"/>
</dbReference>
<keyword evidence="8" id="KW-0028">Amino-acid biosynthesis</keyword>
<dbReference type="PROSITE" id="PS51278">
    <property type="entry name" value="GATASE_TYPE_2"/>
    <property type="match status" value="1"/>
</dbReference>
<dbReference type="InterPro" id="IPR006426">
    <property type="entry name" value="Asn_synth_AEB"/>
</dbReference>
<dbReference type="STRING" id="419481.SAMN05216233_102272"/>
<dbReference type="InterPro" id="IPR014729">
    <property type="entry name" value="Rossmann-like_a/b/a_fold"/>
</dbReference>
<comment type="similarity">
    <text evidence="2">Belongs to the asparagine synthetase family.</text>
</comment>
<evidence type="ECO:0000256" key="6">
    <source>
        <dbReference type="ARBA" id="ARBA00022962"/>
    </source>
</evidence>
<feature type="site" description="Important for beta-aspartyl-AMP intermediate formation" evidence="10">
    <location>
        <position position="377"/>
    </location>
</feature>
<feature type="binding site" evidence="9">
    <location>
        <begin position="375"/>
        <end position="376"/>
    </location>
    <ligand>
        <name>ATP</name>
        <dbReference type="ChEBI" id="CHEBI:30616"/>
    </ligand>
</feature>
<comment type="pathway">
    <text evidence="1">Amino-acid biosynthesis; L-asparagine biosynthesis; L-asparagine from L-aspartate (L-Gln route): step 1/1.</text>
</comment>
<dbReference type="EMBL" id="FMUX01000002">
    <property type="protein sequence ID" value="SCX95345.1"/>
    <property type="molecule type" value="Genomic_DNA"/>
</dbReference>
<evidence type="ECO:0000256" key="1">
    <source>
        <dbReference type="ARBA" id="ARBA00005187"/>
    </source>
</evidence>
<dbReference type="InterPro" id="IPR051786">
    <property type="entry name" value="ASN_synthetase/amidase"/>
</dbReference>
<feature type="binding site" evidence="9">
    <location>
        <position position="115"/>
    </location>
    <ligand>
        <name>L-glutamine</name>
        <dbReference type="ChEBI" id="CHEBI:58359"/>
    </ligand>
</feature>
<dbReference type="GO" id="GO:0006529">
    <property type="term" value="P:asparagine biosynthetic process"/>
    <property type="evidence" value="ECO:0007669"/>
    <property type="project" value="UniProtKB-KW"/>
</dbReference>
<dbReference type="GO" id="GO:0005524">
    <property type="term" value="F:ATP binding"/>
    <property type="evidence" value="ECO:0007669"/>
    <property type="project" value="UniProtKB-KW"/>
</dbReference>
<dbReference type="Pfam" id="PF13537">
    <property type="entry name" value="GATase_7"/>
    <property type="match status" value="1"/>
</dbReference>
<keyword evidence="13" id="KW-1185">Reference proteome</keyword>